<evidence type="ECO:0000313" key="3">
    <source>
        <dbReference type="Proteomes" id="UP001327560"/>
    </source>
</evidence>
<dbReference type="EMBL" id="CP136893">
    <property type="protein sequence ID" value="WOL04110.1"/>
    <property type="molecule type" value="Genomic_DNA"/>
</dbReference>
<dbReference type="PANTHER" id="PTHR23024">
    <property type="entry name" value="ARYLACETAMIDE DEACETYLASE"/>
    <property type="match status" value="1"/>
</dbReference>
<dbReference type="PANTHER" id="PTHR23024:SF24">
    <property type="entry name" value="ALPHA_BETA HYDROLASE FOLD-3 DOMAIN-CONTAINING PROTEIN"/>
    <property type="match status" value="1"/>
</dbReference>
<dbReference type="Gene3D" id="3.40.50.1820">
    <property type="entry name" value="alpha/beta hydrolase"/>
    <property type="match status" value="1"/>
</dbReference>
<keyword evidence="3" id="KW-1185">Reference proteome</keyword>
<dbReference type="Pfam" id="PF07859">
    <property type="entry name" value="Abhydrolase_3"/>
    <property type="match status" value="1"/>
</dbReference>
<dbReference type="InterPro" id="IPR029058">
    <property type="entry name" value="AB_hydrolase_fold"/>
</dbReference>
<evidence type="ECO:0000259" key="1">
    <source>
        <dbReference type="Pfam" id="PF07859"/>
    </source>
</evidence>
<dbReference type="SUPFAM" id="SSF53474">
    <property type="entry name" value="alpha/beta-Hydrolases"/>
    <property type="match status" value="1"/>
</dbReference>
<accession>A0AAQ3QD62</accession>
<gene>
    <name evidence="2" type="ORF">Cni_G12831</name>
</gene>
<dbReference type="GO" id="GO:0016787">
    <property type="term" value="F:hydrolase activity"/>
    <property type="evidence" value="ECO:0007669"/>
    <property type="project" value="InterPro"/>
</dbReference>
<dbReference type="InterPro" id="IPR050466">
    <property type="entry name" value="Carboxylest/Gibb_receptor"/>
</dbReference>
<reference evidence="2 3" key="1">
    <citation type="submission" date="2023-10" db="EMBL/GenBank/DDBJ databases">
        <title>Chromosome-scale genome assembly provides insights into flower coloration mechanisms of Canna indica.</title>
        <authorList>
            <person name="Li C."/>
        </authorList>
    </citation>
    <scope>NUCLEOTIDE SEQUENCE [LARGE SCALE GENOMIC DNA]</scope>
    <source>
        <tissue evidence="2">Flower</tissue>
    </source>
</reference>
<dbReference type="AlphaFoldDB" id="A0AAQ3QD62"/>
<dbReference type="InterPro" id="IPR013094">
    <property type="entry name" value="AB_hydrolase_3"/>
</dbReference>
<organism evidence="2 3">
    <name type="scientific">Canna indica</name>
    <name type="common">Indian-shot</name>
    <dbReference type="NCBI Taxonomy" id="4628"/>
    <lineage>
        <taxon>Eukaryota</taxon>
        <taxon>Viridiplantae</taxon>
        <taxon>Streptophyta</taxon>
        <taxon>Embryophyta</taxon>
        <taxon>Tracheophyta</taxon>
        <taxon>Spermatophyta</taxon>
        <taxon>Magnoliopsida</taxon>
        <taxon>Liliopsida</taxon>
        <taxon>Zingiberales</taxon>
        <taxon>Cannaceae</taxon>
        <taxon>Canna</taxon>
    </lineage>
</organism>
<evidence type="ECO:0000313" key="2">
    <source>
        <dbReference type="EMBL" id="WOL04110.1"/>
    </source>
</evidence>
<protein>
    <submittedName>
        <fullName evidence="2">Carboxylesterase 18</fullName>
    </submittedName>
</protein>
<feature type="domain" description="Alpha/beta hydrolase fold-3" evidence="1">
    <location>
        <begin position="98"/>
        <end position="322"/>
    </location>
</feature>
<name>A0AAQ3QD62_9LILI</name>
<proteinExistence type="predicted"/>
<sequence length="351" mass="38874">MTEMTPPAKPRPNAVTPPLPWKTRFYLAILSAVTDTARRSNGTVNRRFLSFLDARTPPSATPLHGVRTTDVTVDTSRGLRFRLFVPVDSDAHESLPVIIFFHGGGFAFLSADSRAYDAVCRRICRRVGALVLSVDYRRSPEHRYPAPYEDGTDVLRFLDHGGLASADAAAARLADLATCFLAGDSAGANIAHHVARRWAAGRASGEWERVRLAGMVLIQPFFGGEERTEAEMRLPNAPIVSVERTDWLWRAFLPEGDDRNHEASNVFGPRAGELEAALPEALVVVGGFDPLQDWQRRYYEGLRARGKAARLVEYPDAVHAFYVFPELKESTALMEEIKAFVDGHRSPPIHG</sequence>
<dbReference type="Proteomes" id="UP001327560">
    <property type="component" value="Chromosome 4"/>
</dbReference>